<evidence type="ECO:0000313" key="3">
    <source>
        <dbReference type="Proteomes" id="UP000298277"/>
    </source>
</evidence>
<dbReference type="Proteomes" id="UP000298277">
    <property type="component" value="Unassembled WGS sequence"/>
</dbReference>
<organism evidence="2 3">
    <name type="scientific">Leptospira gomenensis</name>
    <dbReference type="NCBI Taxonomy" id="2484974"/>
    <lineage>
        <taxon>Bacteria</taxon>
        <taxon>Pseudomonadati</taxon>
        <taxon>Spirochaetota</taxon>
        <taxon>Spirochaetia</taxon>
        <taxon>Leptospirales</taxon>
        <taxon>Leptospiraceae</taxon>
        <taxon>Leptospira</taxon>
    </lineage>
</organism>
<accession>A0A5F1Z0Q0</accession>
<dbReference type="Gene3D" id="3.10.620.30">
    <property type="match status" value="1"/>
</dbReference>
<dbReference type="InterPro" id="IPR002931">
    <property type="entry name" value="Transglutaminase-like"/>
</dbReference>
<keyword evidence="3" id="KW-1185">Reference proteome</keyword>
<dbReference type="Pfam" id="PF01841">
    <property type="entry name" value="Transglut_core"/>
    <property type="match status" value="1"/>
</dbReference>
<dbReference type="SUPFAM" id="SSF54001">
    <property type="entry name" value="Cysteine proteinases"/>
    <property type="match status" value="1"/>
</dbReference>
<dbReference type="SMART" id="SM00460">
    <property type="entry name" value="TGc"/>
    <property type="match status" value="1"/>
</dbReference>
<feature type="domain" description="Transglutaminase-like" evidence="1">
    <location>
        <begin position="176"/>
        <end position="252"/>
    </location>
</feature>
<dbReference type="PANTHER" id="PTHR33490:SF1">
    <property type="entry name" value="SLL1233 PROTEIN"/>
    <property type="match status" value="1"/>
</dbReference>
<dbReference type="InterPro" id="IPR018667">
    <property type="entry name" value="DUF2126"/>
</dbReference>
<dbReference type="Pfam" id="PF08379">
    <property type="entry name" value="Bact_transglu_N"/>
    <property type="match status" value="1"/>
</dbReference>
<name>A0A5F1Z0Q0_9LEPT</name>
<dbReference type="PANTHER" id="PTHR33490">
    <property type="entry name" value="BLR5614 PROTEIN-RELATED"/>
    <property type="match status" value="1"/>
</dbReference>
<proteinExistence type="predicted"/>
<dbReference type="OrthoDB" id="9804872at2"/>
<comment type="caution">
    <text evidence="2">The sequence shown here is derived from an EMBL/GenBank/DDBJ whole genome shotgun (WGS) entry which is preliminary data.</text>
</comment>
<gene>
    <name evidence="2" type="ORF">EHQ17_14915</name>
</gene>
<reference evidence="2" key="1">
    <citation type="journal article" date="2019" name="PLoS Negl. Trop. Dis.">
        <title>Revisiting the worldwide diversity of Leptospira species in the environment.</title>
        <authorList>
            <person name="Vincent A.T."/>
            <person name="Schiettekatte O."/>
            <person name="Bourhy P."/>
            <person name="Veyrier F.J."/>
            <person name="Picardeau M."/>
        </authorList>
    </citation>
    <scope>NUCLEOTIDE SEQUENCE [LARGE SCALE GENOMIC DNA]</scope>
    <source>
        <strain evidence="2">201800299</strain>
    </source>
</reference>
<dbReference type="EMBL" id="RQFA01000066">
    <property type="protein sequence ID" value="TGK31005.1"/>
    <property type="molecule type" value="Genomic_DNA"/>
</dbReference>
<dbReference type="Pfam" id="PF09899">
    <property type="entry name" value="DUF2126"/>
    <property type="match status" value="1"/>
</dbReference>
<evidence type="ECO:0000259" key="1">
    <source>
        <dbReference type="SMART" id="SM00460"/>
    </source>
</evidence>
<dbReference type="AlphaFoldDB" id="A0A5F1Z0Q0"/>
<protein>
    <submittedName>
        <fullName evidence="2">Transglutaminase family protein</fullName>
    </submittedName>
</protein>
<evidence type="ECO:0000313" key="2">
    <source>
        <dbReference type="EMBL" id="TGK31005.1"/>
    </source>
</evidence>
<sequence>MTIRVALTHETTYRYDRSVSLSPHVIRLRPAPHCKTSVVSYSLKVEPERQFLNWQQDPFGNFQARVVFPEKTRLLNVLVDLVVDTKVINPFDFFTEPYADNFPFEYENIIKLELSSYLIPSESGPLLKSYMSFLKKEGYGSRKRIVDFIVELNRKVSEDIGYIIRMEPGVQTCEQSLEKRTGSCRDSSFLLVQILRHFGLAARFVSGYLIQLKADRIPLEGPKGPENDFTDLHAWAEVFLPGAGWVGMDPTSGLLTGEGHIPLAATPEPISAAPIFGFADPAETEFEFRMEVKRIAESPRVTLPYAEARWNDIKRRGKSLDRKMLDLGIKISIGGEPTFISDEDRQGTEWNHEALGERKFELSKDLMYRLRGEFASGSLLQFSQGKWYPGEPLPRWSIGCFWRKDGENLWENSALLADAPNASSKNEISDPRKTSEILAGAICRTLGIDLSYMVPMYEDDLYYIWKEGNLPFEMERELSSVYDSLERSRILRILDKGFKKEAAFAIPVYYNYIIDEWESSSWNPRRDRLFLVPGDSPAGLRIPFASISDRFREFPHFTSLEKKPSLPSRKRIEEKVRKRLDLPPKSFDEKGPPIQSTLVVEERKGMLHVFLPPVPSLEVWLDLIVCVEQAALASGVAIRLEGYEPPTDERIEVFKITPDPGVIEVNLHPSTSFEELELKTRILYEKSIESKLSTEKFQIDGRASGTGGGNHITVGALTPDESPFLKRPDLLRSLVTYWQHHPSLSYLFSGLFIGTTSQSPRMDEGREATLYEFEIACRQVDRLENVPPWLVDRLFRNLLVDVTGNTHRSEISIDKLYSPAGTSGRLGLVEFRAFEMPPHYRMSVVQQMFVLSLLCRFWENPYRRPPIRRGTELHDKYLLPFYVWQDFKEVLEDLKTCGYPFYEEDFIPFFEFRFPEYGRTQKDGIGIELRMALEPWDVLGEEANSFGTSRAVDSALERIQVKVDGWTQGRYALSCNGFEVPLRSTGKIGEAVAGVRFKAWSPTFTLHPNLPVNNPLVFDLWDSWSERSIGGCRYYVSHPGGRSYDTFPVNSFEAESRRISRFADHGHTAGETGAPQNLSHPHSPYTLDLRWAPGPGWKKNVP</sequence>
<dbReference type="InterPro" id="IPR013589">
    <property type="entry name" value="Bac_transglu_N"/>
</dbReference>
<dbReference type="RefSeq" id="WP_135590585.1">
    <property type="nucleotide sequence ID" value="NZ_RQEZ01000048.1"/>
</dbReference>
<dbReference type="InterPro" id="IPR038765">
    <property type="entry name" value="Papain-like_cys_pep_sf"/>
</dbReference>